<evidence type="ECO:0000313" key="1">
    <source>
        <dbReference type="EMBL" id="KKZ74864.1"/>
    </source>
</evidence>
<reference evidence="1 2" key="1">
    <citation type="submission" date="2015-05" db="EMBL/GenBank/DDBJ databases">
        <title>Draft Genome assembly of Streptomyces showdoensis.</title>
        <authorList>
            <person name="Thapa K.K."/>
            <person name="Metsa-Ketela M."/>
        </authorList>
    </citation>
    <scope>NUCLEOTIDE SEQUENCE [LARGE SCALE GENOMIC DNA]</scope>
    <source>
        <strain evidence="1 2">ATCC 15227</strain>
    </source>
</reference>
<dbReference type="Proteomes" id="UP000265325">
    <property type="component" value="Unassembled WGS sequence"/>
</dbReference>
<gene>
    <name evidence="1" type="ORF">VO63_05290</name>
</gene>
<dbReference type="RefSeq" id="WP_046906365.1">
    <property type="nucleotide sequence ID" value="NZ_BAAAXG010000026.1"/>
</dbReference>
<dbReference type="AlphaFoldDB" id="A0A2P2GTN5"/>
<evidence type="ECO:0000313" key="2">
    <source>
        <dbReference type="Proteomes" id="UP000265325"/>
    </source>
</evidence>
<dbReference type="OrthoDB" id="4151592at2"/>
<sequence>MNAAEAAPACVKCHRPLWAAEIEAGRWACERCEADTAQHLRALPALYRRVNSLAALTKGSPTDAAIGSPNREAPAPLKIDVLSLTTTGGVVTELQTIEDAWRQTLGWPAGRTRHHTDIDGAVTFLINNLRWACERYEEVGQDLRLIAQLHAQLTSIDTGTPPPKTFTVYCSTEDCGGGMRVTLSTRHATCHDCGTAYSKTELGSLDSQYGPNPNKTVA</sequence>
<dbReference type="EMBL" id="LAQS01000006">
    <property type="protein sequence ID" value="KKZ74864.1"/>
    <property type="molecule type" value="Genomic_DNA"/>
</dbReference>
<name>A0A2P2GTN5_STREW</name>
<proteinExistence type="predicted"/>
<accession>A0A2P2GTN5</accession>
<organism evidence="1 2">
    <name type="scientific">Streptomyces showdoensis</name>
    <dbReference type="NCBI Taxonomy" id="68268"/>
    <lineage>
        <taxon>Bacteria</taxon>
        <taxon>Bacillati</taxon>
        <taxon>Actinomycetota</taxon>
        <taxon>Actinomycetes</taxon>
        <taxon>Kitasatosporales</taxon>
        <taxon>Streptomycetaceae</taxon>
        <taxon>Streptomyces</taxon>
    </lineage>
</organism>
<comment type="caution">
    <text evidence="1">The sequence shown here is derived from an EMBL/GenBank/DDBJ whole genome shotgun (WGS) entry which is preliminary data.</text>
</comment>
<protein>
    <submittedName>
        <fullName evidence="1">Uncharacterized protein</fullName>
    </submittedName>
</protein>
<keyword evidence="2" id="KW-1185">Reference proteome</keyword>